<dbReference type="SUPFAM" id="SSF53098">
    <property type="entry name" value="Ribonuclease H-like"/>
    <property type="match status" value="1"/>
</dbReference>
<dbReference type="AlphaFoldDB" id="A0A9D3LZT4"/>
<dbReference type="InterPro" id="IPR012337">
    <property type="entry name" value="RNaseH-like_sf"/>
</dbReference>
<feature type="region of interest" description="Disordered" evidence="1">
    <location>
        <begin position="170"/>
        <end position="204"/>
    </location>
</feature>
<protein>
    <submittedName>
        <fullName evidence="2">Uncharacterized protein</fullName>
    </submittedName>
</protein>
<evidence type="ECO:0000256" key="1">
    <source>
        <dbReference type="SAM" id="MobiDB-lite"/>
    </source>
</evidence>
<evidence type="ECO:0000313" key="2">
    <source>
        <dbReference type="EMBL" id="KAG5840004.1"/>
    </source>
</evidence>
<gene>
    <name evidence="2" type="ORF">ANANG_G00211540</name>
</gene>
<dbReference type="EMBL" id="JAFIRN010000011">
    <property type="protein sequence ID" value="KAG5840004.1"/>
    <property type="molecule type" value="Genomic_DNA"/>
</dbReference>
<proteinExistence type="predicted"/>
<keyword evidence="3" id="KW-1185">Reference proteome</keyword>
<comment type="caution">
    <text evidence="2">The sequence shown here is derived from an EMBL/GenBank/DDBJ whole genome shotgun (WGS) entry which is preliminary data.</text>
</comment>
<sequence length="223" mass="24247">MDKAPVLWAQTSQTATENAMKDDRIGRAVGNRNGRYLIPAWQDTDVLEAISKSLSPLVEFTDALSGEKYVSVSFVKPMLHLFNTSILAVEEEDPDPTRSFKMKILAYLNDKYSDPCTQELLDMASALGPRFKLNYVSEDNVGSIQARLTSEMAMTVSVVEMGPPEMAEMHGGDDTEGAGAPKKKTLGSFFKATEGTAPGPQSQGQAIASELQSYLQATILDSE</sequence>
<accession>A0A9D3LZT4</accession>
<evidence type="ECO:0000313" key="3">
    <source>
        <dbReference type="Proteomes" id="UP001044222"/>
    </source>
</evidence>
<organism evidence="2 3">
    <name type="scientific">Anguilla anguilla</name>
    <name type="common">European freshwater eel</name>
    <name type="synonym">Muraena anguilla</name>
    <dbReference type="NCBI Taxonomy" id="7936"/>
    <lineage>
        <taxon>Eukaryota</taxon>
        <taxon>Metazoa</taxon>
        <taxon>Chordata</taxon>
        <taxon>Craniata</taxon>
        <taxon>Vertebrata</taxon>
        <taxon>Euteleostomi</taxon>
        <taxon>Actinopterygii</taxon>
        <taxon>Neopterygii</taxon>
        <taxon>Teleostei</taxon>
        <taxon>Anguilliformes</taxon>
        <taxon>Anguillidae</taxon>
        <taxon>Anguilla</taxon>
    </lineage>
</organism>
<reference evidence="2" key="1">
    <citation type="submission" date="2021-01" db="EMBL/GenBank/DDBJ databases">
        <title>A chromosome-scale assembly of European eel, Anguilla anguilla.</title>
        <authorList>
            <person name="Henkel C."/>
            <person name="Jong-Raadsen S.A."/>
            <person name="Dufour S."/>
            <person name="Weltzien F.-A."/>
            <person name="Palstra A.P."/>
            <person name="Pelster B."/>
            <person name="Spaink H.P."/>
            <person name="Van Den Thillart G.E."/>
            <person name="Jansen H."/>
            <person name="Zahm M."/>
            <person name="Klopp C."/>
            <person name="Cedric C."/>
            <person name="Louis A."/>
            <person name="Berthelot C."/>
            <person name="Parey E."/>
            <person name="Roest Crollius H."/>
            <person name="Montfort J."/>
            <person name="Robinson-Rechavi M."/>
            <person name="Bucao C."/>
            <person name="Bouchez O."/>
            <person name="Gislard M."/>
            <person name="Lluch J."/>
            <person name="Milhes M."/>
            <person name="Lampietro C."/>
            <person name="Lopez Roques C."/>
            <person name="Donnadieu C."/>
            <person name="Braasch I."/>
            <person name="Desvignes T."/>
            <person name="Postlethwait J."/>
            <person name="Bobe J."/>
            <person name="Guiguen Y."/>
            <person name="Dirks R."/>
        </authorList>
    </citation>
    <scope>NUCLEOTIDE SEQUENCE</scope>
    <source>
        <strain evidence="2">Tag_6206</strain>
        <tissue evidence="2">Liver</tissue>
    </source>
</reference>
<name>A0A9D3LZT4_ANGAN</name>
<dbReference type="Proteomes" id="UP001044222">
    <property type="component" value="Chromosome 11"/>
</dbReference>